<evidence type="ECO:0000256" key="2">
    <source>
        <dbReference type="ARBA" id="ARBA00022801"/>
    </source>
</evidence>
<dbReference type="InParanoid" id="A0A1X2HP08"/>
<dbReference type="STRING" id="13706.A0A1X2HP08"/>
<reference evidence="5 6" key="1">
    <citation type="submission" date="2016-07" db="EMBL/GenBank/DDBJ databases">
        <title>Pervasive Adenine N6-methylation of Active Genes in Fungi.</title>
        <authorList>
            <consortium name="DOE Joint Genome Institute"/>
            <person name="Mondo S.J."/>
            <person name="Dannebaum R.O."/>
            <person name="Kuo R.C."/>
            <person name="Labutti K."/>
            <person name="Haridas S."/>
            <person name="Kuo A."/>
            <person name="Salamov A."/>
            <person name="Ahrendt S.R."/>
            <person name="Lipzen A."/>
            <person name="Sullivan W."/>
            <person name="Andreopoulos W.B."/>
            <person name="Clum A."/>
            <person name="Lindquist E."/>
            <person name="Daum C."/>
            <person name="Ramamoorthy G.K."/>
            <person name="Gryganskyi A."/>
            <person name="Culley D."/>
            <person name="Magnuson J.K."/>
            <person name="James T.Y."/>
            <person name="O'Malley M.A."/>
            <person name="Stajich J.E."/>
            <person name="Spatafora J.W."/>
            <person name="Visel A."/>
            <person name="Grigoriev I.V."/>
        </authorList>
    </citation>
    <scope>NUCLEOTIDE SEQUENCE [LARGE SCALE GENOMIC DNA]</scope>
    <source>
        <strain evidence="5 6">NRRL 2496</strain>
    </source>
</reference>
<dbReference type="EMBL" id="MCGN01000002">
    <property type="protein sequence ID" value="ORZ00616.1"/>
    <property type="molecule type" value="Genomic_DNA"/>
</dbReference>
<evidence type="ECO:0000256" key="3">
    <source>
        <dbReference type="SAM" id="MobiDB-lite"/>
    </source>
</evidence>
<dbReference type="GO" id="GO:0046872">
    <property type="term" value="F:metal ion binding"/>
    <property type="evidence" value="ECO:0007669"/>
    <property type="project" value="UniProtKB-KW"/>
</dbReference>
<evidence type="ECO:0000313" key="6">
    <source>
        <dbReference type="Proteomes" id="UP000242180"/>
    </source>
</evidence>
<name>A0A1X2HP08_SYNRA</name>
<dbReference type="Pfam" id="PF01522">
    <property type="entry name" value="Polysacc_deac_1"/>
    <property type="match status" value="1"/>
</dbReference>
<dbReference type="Gene3D" id="3.20.20.370">
    <property type="entry name" value="Glycoside hydrolase/deacetylase"/>
    <property type="match status" value="1"/>
</dbReference>
<protein>
    <recommendedName>
        <fullName evidence="4">NodB homology domain-containing protein</fullName>
    </recommendedName>
</protein>
<evidence type="ECO:0000259" key="4">
    <source>
        <dbReference type="PROSITE" id="PS51677"/>
    </source>
</evidence>
<dbReference type="CDD" id="cd10917">
    <property type="entry name" value="CE4_NodB_like_6s_7s"/>
    <property type="match status" value="1"/>
</dbReference>
<dbReference type="GO" id="GO:0004099">
    <property type="term" value="F:chitin deacetylase activity"/>
    <property type="evidence" value="ECO:0007669"/>
    <property type="project" value="TreeGrafter"/>
</dbReference>
<feature type="domain" description="NodB homology" evidence="4">
    <location>
        <begin position="100"/>
        <end position="291"/>
    </location>
</feature>
<dbReference type="SUPFAM" id="SSF88713">
    <property type="entry name" value="Glycoside hydrolase/deacetylase"/>
    <property type="match status" value="1"/>
</dbReference>
<proteinExistence type="predicted"/>
<keyword evidence="6" id="KW-1185">Reference proteome</keyword>
<comment type="caution">
    <text evidence="5">The sequence shown here is derived from an EMBL/GenBank/DDBJ whole genome shotgun (WGS) entry which is preliminary data.</text>
</comment>
<sequence length="384" mass="42415">MLLDTLRPETSLQSACILLCTMVGFVTMIIAQQDGDIQVPVPLERARALNLSQVPSLPIRPVGSGICQDAKCDGSDDEKCFESCGNPPQPDNHYGCHGHNQWALTFDDGPSEYTDHLLDILDEYQVKATFCVMGAHVARYPATVKRAYEAGHQIVSHTYSHPHLMSLTNAQIVRELQATEDAIIKAAGIRPRYVRPPFGEADARVKAIFSAMEYKTLLWNVDPTDYDVYQKENASQIIQDAFMRAAQGVDTGLNAHNDPGFISLQHDLYNESIAQVPHIIQHLKNAGFAFLTSTACLQDPGDPHDHISVEDSKDKIGLQAAATRDPNELPKVSQAPSMDPNNGGVNDHQQHNSIANQVSFLHPSLHAQFYALEPFFVLLVSLLW</sequence>
<dbReference type="PANTHER" id="PTHR10587:SF133">
    <property type="entry name" value="CHITIN DEACETYLASE 1-RELATED"/>
    <property type="match status" value="1"/>
</dbReference>
<keyword evidence="1" id="KW-0479">Metal-binding</keyword>
<accession>A0A1X2HP08</accession>
<dbReference type="AlphaFoldDB" id="A0A1X2HP08"/>
<keyword evidence="2" id="KW-0378">Hydrolase</keyword>
<dbReference type="PANTHER" id="PTHR10587">
    <property type="entry name" value="GLYCOSYL TRANSFERASE-RELATED"/>
    <property type="match status" value="1"/>
</dbReference>
<dbReference type="GO" id="GO:0016020">
    <property type="term" value="C:membrane"/>
    <property type="evidence" value="ECO:0007669"/>
    <property type="project" value="TreeGrafter"/>
</dbReference>
<dbReference type="OrthoDB" id="407355at2759"/>
<feature type="compositionally biased region" description="Polar residues" evidence="3">
    <location>
        <begin position="334"/>
        <end position="344"/>
    </location>
</feature>
<dbReference type="Proteomes" id="UP000242180">
    <property type="component" value="Unassembled WGS sequence"/>
</dbReference>
<dbReference type="PROSITE" id="PS51677">
    <property type="entry name" value="NODB"/>
    <property type="match status" value="1"/>
</dbReference>
<evidence type="ECO:0000313" key="5">
    <source>
        <dbReference type="EMBL" id="ORZ00616.1"/>
    </source>
</evidence>
<evidence type="ECO:0000256" key="1">
    <source>
        <dbReference type="ARBA" id="ARBA00022723"/>
    </source>
</evidence>
<dbReference type="InterPro" id="IPR002509">
    <property type="entry name" value="NODB_dom"/>
</dbReference>
<dbReference type="InterPro" id="IPR050248">
    <property type="entry name" value="Polysacc_deacetylase_ArnD"/>
</dbReference>
<gene>
    <name evidence="5" type="ORF">BCR43DRAFT_521616</name>
</gene>
<dbReference type="GO" id="GO:0009272">
    <property type="term" value="P:fungal-type cell wall biogenesis"/>
    <property type="evidence" value="ECO:0007669"/>
    <property type="project" value="UniProtKB-ARBA"/>
</dbReference>
<dbReference type="InterPro" id="IPR011330">
    <property type="entry name" value="Glyco_hydro/deAcase_b/a-brl"/>
</dbReference>
<dbReference type="GO" id="GO:0005975">
    <property type="term" value="P:carbohydrate metabolic process"/>
    <property type="evidence" value="ECO:0007669"/>
    <property type="project" value="InterPro"/>
</dbReference>
<feature type="region of interest" description="Disordered" evidence="3">
    <location>
        <begin position="322"/>
        <end position="349"/>
    </location>
</feature>
<organism evidence="5 6">
    <name type="scientific">Syncephalastrum racemosum</name>
    <name type="common">Filamentous fungus</name>
    <dbReference type="NCBI Taxonomy" id="13706"/>
    <lineage>
        <taxon>Eukaryota</taxon>
        <taxon>Fungi</taxon>
        <taxon>Fungi incertae sedis</taxon>
        <taxon>Mucoromycota</taxon>
        <taxon>Mucoromycotina</taxon>
        <taxon>Mucoromycetes</taxon>
        <taxon>Mucorales</taxon>
        <taxon>Syncephalastraceae</taxon>
        <taxon>Syncephalastrum</taxon>
    </lineage>
</organism>